<reference evidence="5" key="1">
    <citation type="submission" date="2016-06" db="EMBL/GenBank/DDBJ databases">
        <title>Four novel species of enterococci isolated from chicken manure.</title>
        <authorList>
            <person name="Van Tyne D."/>
        </authorList>
    </citation>
    <scope>NUCLEOTIDE SEQUENCE [LARGE SCALE GENOMIC DNA]</scope>
    <source>
        <strain evidence="5">JM9A</strain>
    </source>
</reference>
<feature type="domain" description="Glycoside hydrolase GH146 substrate-binding" evidence="2">
    <location>
        <begin position="680"/>
        <end position="793"/>
    </location>
</feature>
<dbReference type="Pfam" id="PF20620">
    <property type="entry name" value="DUF6805"/>
    <property type="match status" value="1"/>
</dbReference>
<organism evidence="4 5">
    <name type="scientific">Enterococcus diestrammenae</name>
    <dbReference type="NCBI Taxonomy" id="1155073"/>
    <lineage>
        <taxon>Bacteria</taxon>
        <taxon>Bacillati</taxon>
        <taxon>Bacillota</taxon>
        <taxon>Bacilli</taxon>
        <taxon>Lactobacillales</taxon>
        <taxon>Enterococcaceae</taxon>
        <taxon>Enterococcus</taxon>
    </lineage>
</organism>
<dbReference type="PANTHER" id="PTHR31151:SF0">
    <property type="entry name" value="PROLINE-TRNA LIGASE (DUF1680)"/>
    <property type="match status" value="1"/>
</dbReference>
<dbReference type="Proteomes" id="UP001429357">
    <property type="component" value="Unassembled WGS sequence"/>
</dbReference>
<evidence type="ECO:0000259" key="3">
    <source>
        <dbReference type="Pfam" id="PF20736"/>
    </source>
</evidence>
<dbReference type="RefSeq" id="WP_237583979.1">
    <property type="nucleotide sequence ID" value="NZ_MAEI02000001.1"/>
</dbReference>
<protein>
    <recommendedName>
        <fullName evidence="6">Glycosyl hydrolase</fullName>
    </recommendedName>
</protein>
<name>A0ABV0F1V0_9ENTE</name>
<feature type="domain" description="Non-reducing end beta-L-arabinofuranosidase-like GH127 catalytic" evidence="1">
    <location>
        <begin position="11"/>
        <end position="422"/>
    </location>
</feature>
<dbReference type="InterPro" id="IPR049046">
    <property type="entry name" value="Beta-AFase-like_GH127_middle"/>
</dbReference>
<keyword evidence="5" id="KW-1185">Reference proteome</keyword>
<dbReference type="SUPFAM" id="SSF48208">
    <property type="entry name" value="Six-hairpin glycosidases"/>
    <property type="match status" value="1"/>
</dbReference>
<dbReference type="InterPro" id="IPR046544">
    <property type="entry name" value="GH146_SB_dom"/>
</dbReference>
<gene>
    <name evidence="4" type="ORF">BAU18_000616</name>
</gene>
<dbReference type="Pfam" id="PF07944">
    <property type="entry name" value="Beta-AFase-like_GH127_cat"/>
    <property type="match status" value="1"/>
</dbReference>
<dbReference type="PANTHER" id="PTHR31151">
    <property type="entry name" value="PROLINE-TRNA LIGASE (DUF1680)"/>
    <property type="match status" value="1"/>
</dbReference>
<evidence type="ECO:0000259" key="1">
    <source>
        <dbReference type="Pfam" id="PF07944"/>
    </source>
</evidence>
<evidence type="ECO:0008006" key="6">
    <source>
        <dbReference type="Google" id="ProtNLM"/>
    </source>
</evidence>
<comment type="caution">
    <text evidence="4">The sequence shown here is derived from an EMBL/GenBank/DDBJ whole genome shotgun (WGS) entry which is preliminary data.</text>
</comment>
<evidence type="ECO:0000259" key="2">
    <source>
        <dbReference type="Pfam" id="PF20620"/>
    </source>
</evidence>
<evidence type="ECO:0000313" key="4">
    <source>
        <dbReference type="EMBL" id="MEO1781037.1"/>
    </source>
</evidence>
<dbReference type="EMBL" id="MAEI02000001">
    <property type="protein sequence ID" value="MEO1781037.1"/>
    <property type="molecule type" value="Genomic_DNA"/>
</dbReference>
<dbReference type="InterPro" id="IPR012878">
    <property type="entry name" value="Beta-AFase-like_GH127_cat"/>
</dbReference>
<proteinExistence type="predicted"/>
<feature type="domain" description="Non-reducing end beta-L-arabinofuranosidase-like GH127 middle" evidence="3">
    <location>
        <begin position="433"/>
        <end position="528"/>
    </location>
</feature>
<dbReference type="Pfam" id="PF20736">
    <property type="entry name" value="Glyco_hydro127M"/>
    <property type="match status" value="1"/>
</dbReference>
<reference evidence="4 5" key="2">
    <citation type="submission" date="2024-02" db="EMBL/GenBank/DDBJ databases">
        <title>The Genome Sequence of Enterococcus diestrammenae JM9A.</title>
        <authorList>
            <person name="Earl A."/>
            <person name="Manson A."/>
            <person name="Gilmore M."/>
            <person name="Sanders J."/>
            <person name="Shea T."/>
            <person name="Howe W."/>
            <person name="Livny J."/>
            <person name="Cuomo C."/>
            <person name="Neafsey D."/>
            <person name="Birren B."/>
        </authorList>
    </citation>
    <scope>NUCLEOTIDE SEQUENCE [LARGE SCALE GENOMIC DNA]</scope>
    <source>
        <strain evidence="4 5">JM9A</strain>
    </source>
</reference>
<sequence>MTMKTIPTTQITITDPYVSRAQENLVNYLLSLQADKFLYEVYKVAGLEPLTDSGYQGWERSDKINFRGHFFGHFMSACALAYQSVADAGTKAALVEKMQVAVNGLASAQAAYAQAHPESAGYISAFRESALDEVEGLPVAPADKENCLVPWYNLHKVLVGLMDIAEYLVVKDPETSQLALQTVSQFGDYIYRRMMKLADKNQMLKIEYGGMNDGLYRLFELTGKKEHAIAATYFDETSLFEQLAAGQDVLPGKHANTTIPKLIGALKRYRVYQNKEAQQTLSPEELDQLPTYLKAAENFWEIVINDHTYCTGGNSQSEHFHEPHELYHDAAVANGDCTCETCNTHNMLKLSRSLYEVTGNPKYLDYYERTYINAILASQNPKTGMMMYFQPMGAGYNKVYNRPYDEFWCCTGTGVESFAKLADTYYYQEGDTVYPILYFSNEVTLPQYNAKLIQKTDRKTGVSQFRLVAIDEAKPVTPIRLALRLPAWAKDWSLLQNGESLASTVESGFIHPATALTSDSEIQLNLTMTVKVTSTADNPRYIAFEYGPYVLAAHLGKVAVNEDNPNGILVRVGTKEALLPDSLTVKDNTWLSQAAEKLQPIALPEKLVAFQLMDTQEKLVFSPYYEMHGERYGLYFEVQEADSESAQQTLRRQKEALRQQALVAAELHNFDDNNSEYAKNLAYEKSEVEASWGRRYRQALAGGWFSYGFPIQQGAPVKYLQLTLKTEEAGSQLQVVFNDDLATQQLVTVAADAATDFYQINLEVPANLQESATIKVTFSGVAAKASARLYGIAFLRGLTYGTENDLTDIHPQNGQLENWEEELIQIKSQTEDESVLVSFTLADPTGLLVIDDILVDDSKPRLLTQGQHQVVVFAGDHTAQKVYQLEIN</sequence>
<evidence type="ECO:0000313" key="5">
    <source>
        <dbReference type="Proteomes" id="UP001429357"/>
    </source>
</evidence>
<dbReference type="InterPro" id="IPR008928">
    <property type="entry name" value="6-hairpin_glycosidase_sf"/>
</dbReference>
<accession>A0ABV0F1V0</accession>